<evidence type="ECO:0000256" key="8">
    <source>
        <dbReference type="ARBA" id="ARBA00035363"/>
    </source>
</evidence>
<evidence type="ECO:0000256" key="2">
    <source>
        <dbReference type="ARBA" id="ARBA00011057"/>
    </source>
</evidence>
<dbReference type="Proteomes" id="UP000664940">
    <property type="component" value="Unassembled WGS sequence"/>
</dbReference>
<comment type="similarity">
    <text evidence="2">Belongs to the mitochondrion-specific ribosomal protein mS31 family.</text>
</comment>
<feature type="compositionally biased region" description="Basic and acidic residues" evidence="9">
    <location>
        <begin position="134"/>
        <end position="143"/>
    </location>
</feature>
<dbReference type="Pfam" id="PF15433">
    <property type="entry name" value="MRP-S31"/>
    <property type="match status" value="1"/>
</dbReference>
<evidence type="ECO:0000313" key="11">
    <source>
        <dbReference type="Proteomes" id="UP000664940"/>
    </source>
</evidence>
<reference evidence="10 11" key="1">
    <citation type="journal article" date="2020" name="Nature">
        <title>Six reference-quality genomes reveal evolution of bat adaptations.</title>
        <authorList>
            <person name="Jebb D."/>
            <person name="Huang Z."/>
            <person name="Pippel M."/>
            <person name="Hughes G.M."/>
            <person name="Lavrichenko K."/>
            <person name="Devanna P."/>
            <person name="Winkler S."/>
            <person name="Jermiin L.S."/>
            <person name="Skirmuntt E.C."/>
            <person name="Katzourakis A."/>
            <person name="Burkitt-Gray L."/>
            <person name="Ray D.A."/>
            <person name="Sullivan K.A.M."/>
            <person name="Roscito J.G."/>
            <person name="Kirilenko B.M."/>
            <person name="Davalos L.M."/>
            <person name="Corthals A.P."/>
            <person name="Power M.L."/>
            <person name="Jones G."/>
            <person name="Ransome R.D."/>
            <person name="Dechmann D.K.N."/>
            <person name="Locatelli A.G."/>
            <person name="Puechmaille S.J."/>
            <person name="Fedrigo O."/>
            <person name="Jarvis E.D."/>
            <person name="Hiller M."/>
            <person name="Vernes S.C."/>
            <person name="Myers E.W."/>
            <person name="Teeling E.C."/>
        </authorList>
    </citation>
    <scope>NUCLEOTIDE SEQUENCE [LARGE SCALE GENOMIC DNA]</scope>
    <source>
        <strain evidence="10">Bat1K_MPI-CBG_1</strain>
    </source>
</reference>
<sequence>MFPRVSAALWLRPRPRPRPRLPLCSGGPEASAAAIALLGAPHGPARTKNNTQRYFGTNNRTYSKKDEQSIPAQETPKETESEGGVKEKGKKGLLNIIKGMKVELSTVNVQTTKPPGRKALKRSEAATGRPQKAAGEDPKKRSESLSPELVAAAAAVAESLPFDKQATKSELLRQLRQHEELARAQRDGERPKISFSNIISDMKVAKSSTPRVSTRPVHQIQFDEGSDSFADQEKTADHRKRKNIFKGKRLNIFDLKTATQEAPETGFDDDGSEFHEHIFLDKHLEDFPKQGPIRHFMELVTCGLSKNPHLSVKQKVEHIEWFKNYFDEKKDILKESGIQFN</sequence>
<evidence type="ECO:0000256" key="4">
    <source>
        <dbReference type="ARBA" id="ARBA00022980"/>
    </source>
</evidence>
<name>A0A834DLR3_9CHIR</name>
<evidence type="ECO:0000256" key="3">
    <source>
        <dbReference type="ARBA" id="ARBA00022946"/>
    </source>
</evidence>
<dbReference type="GO" id="GO:0005763">
    <property type="term" value="C:mitochondrial small ribosomal subunit"/>
    <property type="evidence" value="ECO:0007669"/>
    <property type="project" value="InterPro"/>
</dbReference>
<dbReference type="PANTHER" id="PTHR13231">
    <property type="entry name" value="MITOCHONDRIAL RIBOSOMAL PROTEIN S31"/>
    <property type="match status" value="1"/>
</dbReference>
<feature type="region of interest" description="Disordered" evidence="9">
    <location>
        <begin position="41"/>
        <end position="87"/>
    </location>
</feature>
<evidence type="ECO:0000313" key="10">
    <source>
        <dbReference type="EMBL" id="KAF6084514.1"/>
    </source>
</evidence>
<dbReference type="PANTHER" id="PTHR13231:SF3">
    <property type="entry name" value="SMALL RIBOSOMAL SUBUNIT PROTEIN MS31"/>
    <property type="match status" value="1"/>
</dbReference>
<evidence type="ECO:0000256" key="6">
    <source>
        <dbReference type="ARBA" id="ARBA00023274"/>
    </source>
</evidence>
<feature type="compositionally biased region" description="Polar residues" evidence="9">
    <location>
        <begin position="47"/>
        <end position="61"/>
    </location>
</feature>
<keyword evidence="4 10" id="KW-0689">Ribosomal protein</keyword>
<organism evidence="10 11">
    <name type="scientific">Phyllostomus discolor</name>
    <name type="common">pale spear-nosed bat</name>
    <dbReference type="NCBI Taxonomy" id="89673"/>
    <lineage>
        <taxon>Eukaryota</taxon>
        <taxon>Metazoa</taxon>
        <taxon>Chordata</taxon>
        <taxon>Craniata</taxon>
        <taxon>Vertebrata</taxon>
        <taxon>Euteleostomi</taxon>
        <taxon>Mammalia</taxon>
        <taxon>Eutheria</taxon>
        <taxon>Laurasiatheria</taxon>
        <taxon>Chiroptera</taxon>
        <taxon>Yangochiroptera</taxon>
        <taxon>Phyllostomidae</taxon>
        <taxon>Phyllostominae</taxon>
        <taxon>Phyllostomus</taxon>
    </lineage>
</organism>
<evidence type="ECO:0000256" key="5">
    <source>
        <dbReference type="ARBA" id="ARBA00023128"/>
    </source>
</evidence>
<keyword evidence="5" id="KW-0496">Mitochondrion</keyword>
<dbReference type="GO" id="GO:0003735">
    <property type="term" value="F:structural constituent of ribosome"/>
    <property type="evidence" value="ECO:0007669"/>
    <property type="project" value="InterPro"/>
</dbReference>
<protein>
    <recommendedName>
        <fullName evidence="7">Small ribosomal subunit protein mS31</fullName>
    </recommendedName>
    <alternativeName>
        <fullName evidence="8">28S ribosomal protein S31, mitochondrial</fullName>
    </alternativeName>
</protein>
<evidence type="ECO:0000256" key="1">
    <source>
        <dbReference type="ARBA" id="ARBA00004173"/>
    </source>
</evidence>
<dbReference type="AlphaFoldDB" id="A0A834DLR3"/>
<feature type="compositionally biased region" description="Basic and acidic residues" evidence="9">
    <location>
        <begin position="75"/>
        <end position="87"/>
    </location>
</feature>
<proteinExistence type="inferred from homology"/>
<feature type="region of interest" description="Disordered" evidence="9">
    <location>
        <begin position="107"/>
        <end position="146"/>
    </location>
</feature>
<evidence type="ECO:0000256" key="9">
    <source>
        <dbReference type="SAM" id="MobiDB-lite"/>
    </source>
</evidence>
<keyword evidence="3" id="KW-0809">Transit peptide</keyword>
<accession>A0A834DLR3</accession>
<gene>
    <name evidence="10" type="ORF">HJG60_013261</name>
</gene>
<comment type="caution">
    <text evidence="10">The sequence shown here is derived from an EMBL/GenBank/DDBJ whole genome shotgun (WGS) entry which is preliminary data.</text>
</comment>
<dbReference type="EMBL" id="JABVXQ010000012">
    <property type="protein sequence ID" value="KAF6084514.1"/>
    <property type="molecule type" value="Genomic_DNA"/>
</dbReference>
<dbReference type="InterPro" id="IPR026299">
    <property type="entry name" value="MRP-S31"/>
</dbReference>
<comment type="subcellular location">
    <subcellularLocation>
        <location evidence="1">Mitochondrion</location>
    </subcellularLocation>
</comment>
<keyword evidence="6" id="KW-0687">Ribonucleoprotein</keyword>
<evidence type="ECO:0000256" key="7">
    <source>
        <dbReference type="ARBA" id="ARBA00035133"/>
    </source>
</evidence>